<reference evidence="2" key="1">
    <citation type="submission" date="2012-11" db="EMBL/GenBank/DDBJ databases">
        <title>Dependencies among metagenomic species, viruses, plasmids and units of genetic variation.</title>
        <authorList>
            <person name="Nielsen H.B."/>
            <person name="Almeida M."/>
            <person name="Juncker A.S."/>
            <person name="Rasmussen S."/>
            <person name="Li J."/>
            <person name="Sunagawa S."/>
            <person name="Plichta D."/>
            <person name="Gautier L."/>
            <person name="Le Chatelier E."/>
            <person name="Peletier E."/>
            <person name="Bonde I."/>
            <person name="Nielsen T."/>
            <person name="Manichanh C."/>
            <person name="Arumugam M."/>
            <person name="Batto J."/>
            <person name="Santos M.B.Q.D."/>
            <person name="Blom N."/>
            <person name="Borruel N."/>
            <person name="Burgdorf K.S."/>
            <person name="Boumezbeur F."/>
            <person name="Casellas F."/>
            <person name="Dore J."/>
            <person name="Guarner F."/>
            <person name="Hansen T."/>
            <person name="Hildebrand F."/>
            <person name="Kaas R.S."/>
            <person name="Kennedy S."/>
            <person name="Kristiansen K."/>
            <person name="Kultima J.R."/>
            <person name="Leonard P."/>
            <person name="Levenez F."/>
            <person name="Lund O."/>
            <person name="Moumen B."/>
            <person name="Le Paslier D."/>
            <person name="Pons N."/>
            <person name="Pedersen O."/>
            <person name="Prifti E."/>
            <person name="Qin J."/>
            <person name="Raes J."/>
            <person name="Tap J."/>
            <person name="Tims S."/>
            <person name="Ussery D.W."/>
            <person name="Yamada T."/>
            <person name="MetaHit consortium"/>
            <person name="Renault P."/>
            <person name="Sicheritz-Ponten T."/>
            <person name="Bork P."/>
            <person name="Wang J."/>
            <person name="Brunak S."/>
            <person name="Ehrlich S.D."/>
        </authorList>
    </citation>
    <scope>NUCLEOTIDE SEQUENCE [LARGE SCALE GENOMIC DNA]</scope>
</reference>
<accession>R7MWQ8</accession>
<organism evidence="2 3">
    <name type="scientific">Megasphaera elsdenii CAG:570</name>
    <dbReference type="NCBI Taxonomy" id="1263087"/>
    <lineage>
        <taxon>Bacteria</taxon>
        <taxon>Bacillati</taxon>
        <taxon>Bacillota</taxon>
        <taxon>Negativicutes</taxon>
        <taxon>Veillonellales</taxon>
        <taxon>Veillonellaceae</taxon>
        <taxon>Megasphaera</taxon>
    </lineage>
</organism>
<dbReference type="PANTHER" id="PTHR47396:SF1">
    <property type="entry name" value="ATP-DEPENDENT HELICASE IRC3-RELATED"/>
    <property type="match status" value="1"/>
</dbReference>
<dbReference type="InterPro" id="IPR027417">
    <property type="entry name" value="P-loop_NTPase"/>
</dbReference>
<dbReference type="Proteomes" id="UP000017908">
    <property type="component" value="Unassembled WGS sequence"/>
</dbReference>
<gene>
    <name evidence="2" type="ORF">BN715_00650</name>
</gene>
<dbReference type="CDD" id="cd18799">
    <property type="entry name" value="SF2_C_EcoAI-like"/>
    <property type="match status" value="1"/>
</dbReference>
<dbReference type="Pfam" id="PF26350">
    <property type="entry name" value="DUF8090"/>
    <property type="match status" value="1"/>
</dbReference>
<dbReference type="GO" id="GO:0005829">
    <property type="term" value="C:cytosol"/>
    <property type="evidence" value="ECO:0007669"/>
    <property type="project" value="TreeGrafter"/>
</dbReference>
<dbReference type="InterPro" id="IPR058403">
    <property type="entry name" value="DUF8090"/>
</dbReference>
<evidence type="ECO:0000259" key="1">
    <source>
        <dbReference type="PROSITE" id="PS51194"/>
    </source>
</evidence>
<evidence type="ECO:0000313" key="2">
    <source>
        <dbReference type="EMBL" id="CDF04287.1"/>
    </source>
</evidence>
<dbReference type="SUPFAM" id="SSF52540">
    <property type="entry name" value="P-loop containing nucleoside triphosphate hydrolases"/>
    <property type="match status" value="1"/>
</dbReference>
<proteinExistence type="predicted"/>
<dbReference type="PROSITE" id="PS51194">
    <property type="entry name" value="HELICASE_CTER"/>
    <property type="match status" value="1"/>
</dbReference>
<dbReference type="PANTHER" id="PTHR47396">
    <property type="entry name" value="TYPE I RESTRICTION ENZYME ECOKI R PROTEIN"/>
    <property type="match status" value="1"/>
</dbReference>
<protein>
    <submittedName>
        <fullName evidence="2">Putative septum site-determining protein MinC</fullName>
    </submittedName>
</protein>
<dbReference type="Pfam" id="PF00271">
    <property type="entry name" value="Helicase_C"/>
    <property type="match status" value="1"/>
</dbReference>
<dbReference type="AlphaFoldDB" id="R7MWQ8"/>
<dbReference type="InterPro" id="IPR021835">
    <property type="entry name" value="DUF3427"/>
</dbReference>
<name>R7MWQ8_MEGEL</name>
<dbReference type="InterPro" id="IPR050742">
    <property type="entry name" value="Helicase_Restrict-Modif_Enz"/>
</dbReference>
<comment type="caution">
    <text evidence="2">The sequence shown here is derived from an EMBL/GenBank/DDBJ whole genome shotgun (WGS) entry which is preliminary data.</text>
</comment>
<evidence type="ECO:0000313" key="3">
    <source>
        <dbReference type="Proteomes" id="UP000017908"/>
    </source>
</evidence>
<dbReference type="InterPro" id="IPR001650">
    <property type="entry name" value="Helicase_C-like"/>
</dbReference>
<dbReference type="SMART" id="SM00490">
    <property type="entry name" value="HELICc"/>
    <property type="match status" value="1"/>
</dbReference>
<feature type="domain" description="Helicase C-terminal" evidence="1">
    <location>
        <begin position="1"/>
        <end position="166"/>
    </location>
</feature>
<dbReference type="Pfam" id="PF11907">
    <property type="entry name" value="DUF3427"/>
    <property type="match status" value="1"/>
</dbReference>
<dbReference type="EMBL" id="CBKE010000050">
    <property type="protein sequence ID" value="CDF04287.1"/>
    <property type="molecule type" value="Genomic_DNA"/>
</dbReference>
<dbReference type="Gene3D" id="3.40.50.300">
    <property type="entry name" value="P-loop containing nucleotide triphosphate hydrolases"/>
    <property type="match status" value="1"/>
</dbReference>
<sequence length="524" mass="60723">MYGSDAERIKGLVFCRNVDEAQALAEAFRQHGKRAVALTGASSERERSEAIGHLEAKAAEDLQYLDYIFTCDIFNEGVDIPQVNQVIMLRPTTSAIVFVQQLGRGLRKYPHKRYLEVLDFIGNYENNFLLPIALFGDRTYDKDFVRRLMQVNFLPGPTSVHFDDIAKERIYAAIDAKSALADLRDLKESYRNMAYRLGRQPMMMDFVRFGDKDPALFVAKKDSFFEFVQYMEPYASTLTEAHRAVLKMLSLELANGKRIEELLVLRHLLTEASWSTAALAKEMTEQYRFLPSTETMESVARLLDLQFFTKTARKKYGSQPLISFENHAYVATSYWNDLKENEEFQRYVQDILDYGTYRFENLYVHDEPEIVRGFVRYGRYSRKDVSRILNYETNREGTLNGYQIVGATCPIFVTYEKREDISANTKYEDQFVSPQQFSWMTRARIHLTSSQIPAICNEHTRKLLFVKKSDAEGADFYYIGDLTVLGEPVETTIANDKGQQLPIVNFQFLLDKPVEDKLYRYLCE</sequence>